<keyword evidence="5 8" id="KW-0547">Nucleotide-binding</keyword>
<evidence type="ECO:0000256" key="6">
    <source>
        <dbReference type="ARBA" id="ARBA00022840"/>
    </source>
</evidence>
<comment type="domain">
    <text evidence="8">The N-terminal region contains the highly conserved SGGXDS motif, predicted to be a P-loop motif involved in ATP binding.</text>
</comment>
<evidence type="ECO:0000256" key="1">
    <source>
        <dbReference type="ARBA" id="ARBA00004496"/>
    </source>
</evidence>
<keyword evidence="6 8" id="KW-0067">ATP-binding</keyword>
<evidence type="ECO:0000256" key="7">
    <source>
        <dbReference type="ARBA" id="ARBA00048539"/>
    </source>
</evidence>
<keyword evidence="11" id="KW-1185">Reference proteome</keyword>
<evidence type="ECO:0000256" key="3">
    <source>
        <dbReference type="ARBA" id="ARBA00022598"/>
    </source>
</evidence>
<proteinExistence type="inferred from homology"/>
<evidence type="ECO:0000259" key="9">
    <source>
        <dbReference type="SMART" id="SM00977"/>
    </source>
</evidence>
<dbReference type="GO" id="GO:0032267">
    <property type="term" value="F:tRNA(Ile)-lysidine synthase activity"/>
    <property type="evidence" value="ECO:0007669"/>
    <property type="project" value="UniProtKB-EC"/>
</dbReference>
<dbReference type="PANTHER" id="PTHR43033:SF1">
    <property type="entry name" value="TRNA(ILE)-LYSIDINE SYNTHASE-RELATED"/>
    <property type="match status" value="1"/>
</dbReference>
<dbReference type="InterPro" id="IPR011063">
    <property type="entry name" value="TilS/TtcA_N"/>
</dbReference>
<dbReference type="NCBIfam" id="TIGR02432">
    <property type="entry name" value="lysidine_TilS_N"/>
    <property type="match status" value="1"/>
</dbReference>
<dbReference type="GO" id="GO:0006400">
    <property type="term" value="P:tRNA modification"/>
    <property type="evidence" value="ECO:0007669"/>
    <property type="project" value="UniProtKB-UniRule"/>
</dbReference>
<dbReference type="CDD" id="cd01992">
    <property type="entry name" value="TilS_N"/>
    <property type="match status" value="1"/>
</dbReference>
<dbReference type="KEGG" id="dax:FDQ92_10025"/>
<comment type="catalytic activity">
    <reaction evidence="7 8">
        <text>cytidine(34) in tRNA(Ile2) + L-lysine + ATP = lysidine(34) in tRNA(Ile2) + AMP + diphosphate + H(+)</text>
        <dbReference type="Rhea" id="RHEA:43744"/>
        <dbReference type="Rhea" id="RHEA-COMP:10625"/>
        <dbReference type="Rhea" id="RHEA-COMP:10670"/>
        <dbReference type="ChEBI" id="CHEBI:15378"/>
        <dbReference type="ChEBI" id="CHEBI:30616"/>
        <dbReference type="ChEBI" id="CHEBI:32551"/>
        <dbReference type="ChEBI" id="CHEBI:33019"/>
        <dbReference type="ChEBI" id="CHEBI:82748"/>
        <dbReference type="ChEBI" id="CHEBI:83665"/>
        <dbReference type="ChEBI" id="CHEBI:456215"/>
        <dbReference type="EC" id="6.3.4.19"/>
    </reaction>
</comment>
<keyword evidence="2 8" id="KW-0963">Cytoplasm</keyword>
<dbReference type="InterPro" id="IPR015262">
    <property type="entry name" value="tRNA_Ile_lys_synt_subst-bd"/>
</dbReference>
<dbReference type="InterPro" id="IPR012796">
    <property type="entry name" value="Lysidine-tRNA-synth_C"/>
</dbReference>
<dbReference type="InterPro" id="IPR014729">
    <property type="entry name" value="Rossmann-like_a/b/a_fold"/>
</dbReference>
<evidence type="ECO:0000256" key="5">
    <source>
        <dbReference type="ARBA" id="ARBA00022741"/>
    </source>
</evidence>
<dbReference type="HAMAP" id="MF_01161">
    <property type="entry name" value="tRNA_Ile_lys_synt"/>
    <property type="match status" value="1"/>
</dbReference>
<comment type="similarity">
    <text evidence="8">Belongs to the tRNA(Ile)-lysidine synthase family.</text>
</comment>
<reference evidence="10 11" key="2">
    <citation type="submission" date="2019-05" db="EMBL/GenBank/DDBJ databases">
        <authorList>
            <person name="Suflita J.M."/>
            <person name="Marks C.R."/>
        </authorList>
    </citation>
    <scope>NUCLEOTIDE SEQUENCE [LARGE SCALE GENOMIC DNA]</scope>
    <source>
        <strain evidence="10 11">ALDC</strain>
    </source>
</reference>
<feature type="binding site" evidence="8">
    <location>
        <begin position="32"/>
        <end position="37"/>
    </location>
    <ligand>
        <name>ATP</name>
        <dbReference type="ChEBI" id="CHEBI:30616"/>
    </ligand>
</feature>
<protein>
    <recommendedName>
        <fullName evidence="8">tRNA(Ile)-lysidine synthase</fullName>
        <ecNumber evidence="8">6.3.4.19</ecNumber>
    </recommendedName>
    <alternativeName>
        <fullName evidence="8">tRNA(Ile)-2-lysyl-cytidine synthase</fullName>
    </alternativeName>
    <alternativeName>
        <fullName evidence="8">tRNA(Ile)-lysidine synthetase</fullName>
    </alternativeName>
</protein>
<dbReference type="EC" id="6.3.4.19" evidence="8"/>
<gene>
    <name evidence="8 10" type="primary">tilS</name>
    <name evidence="10" type="ORF">FDQ92_10025</name>
</gene>
<reference evidence="10 11" key="1">
    <citation type="submission" date="2019-05" db="EMBL/GenBank/DDBJ databases">
        <title>The Complete Genome Sequence of the n-alkane-degrading Desulfoglaeba alkanexedens ALDC reveals multiple alkylsuccinate synthase gene clusters.</title>
        <authorList>
            <person name="Callaghan A.V."/>
            <person name="Davidova I.A."/>
            <person name="Duncan K.E."/>
            <person name="Morris B."/>
            <person name="McInerney M.J."/>
        </authorList>
    </citation>
    <scope>NUCLEOTIDE SEQUENCE [LARGE SCALE GENOMIC DNA]</scope>
    <source>
        <strain evidence="10 11">ALDC</strain>
    </source>
</reference>
<dbReference type="Pfam" id="PF01171">
    <property type="entry name" value="ATP_bind_3"/>
    <property type="match status" value="1"/>
</dbReference>
<dbReference type="NCBIfam" id="TIGR02433">
    <property type="entry name" value="lysidine_TilS_C"/>
    <property type="match status" value="1"/>
</dbReference>
<name>A0A4P8L3L5_9BACT</name>
<dbReference type="GO" id="GO:0005737">
    <property type="term" value="C:cytoplasm"/>
    <property type="evidence" value="ECO:0007669"/>
    <property type="project" value="UniProtKB-SubCell"/>
</dbReference>
<dbReference type="GO" id="GO:0005524">
    <property type="term" value="F:ATP binding"/>
    <property type="evidence" value="ECO:0007669"/>
    <property type="project" value="UniProtKB-UniRule"/>
</dbReference>
<dbReference type="Gene3D" id="3.40.50.620">
    <property type="entry name" value="HUPs"/>
    <property type="match status" value="1"/>
</dbReference>
<keyword evidence="4 8" id="KW-0819">tRNA processing</keyword>
<evidence type="ECO:0000256" key="8">
    <source>
        <dbReference type="HAMAP-Rule" id="MF_01161"/>
    </source>
</evidence>
<organism evidence="10 11">
    <name type="scientific">Desulfoglaeba alkanexedens ALDC</name>
    <dbReference type="NCBI Taxonomy" id="980445"/>
    <lineage>
        <taxon>Bacteria</taxon>
        <taxon>Pseudomonadati</taxon>
        <taxon>Thermodesulfobacteriota</taxon>
        <taxon>Syntrophobacteria</taxon>
        <taxon>Syntrophobacterales</taxon>
        <taxon>Syntrophobacteraceae</taxon>
        <taxon>Desulfoglaeba</taxon>
    </lineage>
</organism>
<sequence length="483" mass="53512">MPPLTAFEARVLDHIRRHDLLHPEEGVLAAVSGGPDSVALLSALLALRDETGTERLIIFHFDHGLRGAESSEDKAFVMNLGSTFQVPVVVKTADVGAYRKARGVSMEMAARDCRLAALDEAKRSCGLDKVALGHNANDQAEEVLLRLFRGTGPAGLSGMRPATAGGCIRPLLFAPRRDILAYLKEKGLTYREDSTNQIPGHCLRNRIRLEILPRLEAVFHPRITETLCRHAELATAEESFWSEEVSRLWEEVKCKGSTGETALSVARLRCHGPAVRRRLIRHAVGLQRGHLGGLYAHHVESVMKLIERQHSGRSVDLPGGLKARLEGDRLEFAAAEPQQAVPFDFKIPETGSFEFPSLQARLVLKAEPNPPSGTAHGSPLEVCMDADRIRWPLTVRSWRPGDRFRPLGLGGSKKLQDFFVDARIPRSLRPRIPILCDAEKICWIVGRRLDERVAVSRGTSKVIRAAWISRDWNSRGSERLPSG</sequence>
<dbReference type="Gene3D" id="1.20.59.20">
    <property type="match status" value="1"/>
</dbReference>
<feature type="domain" description="Lysidine-tRNA(Ile) synthetase C-terminal" evidence="9">
    <location>
        <begin position="393"/>
        <end position="465"/>
    </location>
</feature>
<comment type="subcellular location">
    <subcellularLocation>
        <location evidence="1 8">Cytoplasm</location>
    </subcellularLocation>
</comment>
<dbReference type="PANTHER" id="PTHR43033">
    <property type="entry name" value="TRNA(ILE)-LYSIDINE SYNTHASE-RELATED"/>
    <property type="match status" value="1"/>
</dbReference>
<keyword evidence="3 8" id="KW-0436">Ligase</keyword>
<dbReference type="InterPro" id="IPR012094">
    <property type="entry name" value="tRNA_Ile_lys_synt"/>
</dbReference>
<evidence type="ECO:0000256" key="2">
    <source>
        <dbReference type="ARBA" id="ARBA00022490"/>
    </source>
</evidence>
<comment type="function">
    <text evidence="8">Ligates lysine onto the cytidine present at position 34 of the AUA codon-specific tRNA(Ile) that contains the anticodon CAU, in an ATP-dependent manner. Cytidine is converted to lysidine, thus changing the amino acid specificity of the tRNA from methionine to isoleucine.</text>
</comment>
<dbReference type="SUPFAM" id="SSF82829">
    <property type="entry name" value="MesJ substrate recognition domain-like"/>
    <property type="match status" value="1"/>
</dbReference>
<dbReference type="Pfam" id="PF11734">
    <property type="entry name" value="TilS_C"/>
    <property type="match status" value="1"/>
</dbReference>
<dbReference type="AlphaFoldDB" id="A0A4P8L3L5"/>
<dbReference type="SUPFAM" id="SSF56037">
    <property type="entry name" value="PheT/TilS domain"/>
    <property type="match status" value="1"/>
</dbReference>
<dbReference type="Pfam" id="PF09179">
    <property type="entry name" value="TilS"/>
    <property type="match status" value="1"/>
</dbReference>
<dbReference type="EMBL" id="CP040098">
    <property type="protein sequence ID" value="QCQ22469.1"/>
    <property type="molecule type" value="Genomic_DNA"/>
</dbReference>
<dbReference type="Proteomes" id="UP000298602">
    <property type="component" value="Chromosome"/>
</dbReference>
<dbReference type="InterPro" id="IPR012795">
    <property type="entry name" value="tRNA_Ile_lys_synt_N"/>
</dbReference>
<dbReference type="OrthoDB" id="9807403at2"/>
<dbReference type="SUPFAM" id="SSF52402">
    <property type="entry name" value="Adenine nucleotide alpha hydrolases-like"/>
    <property type="match status" value="1"/>
</dbReference>
<evidence type="ECO:0000313" key="11">
    <source>
        <dbReference type="Proteomes" id="UP000298602"/>
    </source>
</evidence>
<evidence type="ECO:0000256" key="4">
    <source>
        <dbReference type="ARBA" id="ARBA00022694"/>
    </source>
</evidence>
<dbReference type="SMART" id="SM00977">
    <property type="entry name" value="TilS_C"/>
    <property type="match status" value="1"/>
</dbReference>
<dbReference type="RefSeq" id="WP_137424656.1">
    <property type="nucleotide sequence ID" value="NZ_CP040098.1"/>
</dbReference>
<accession>A0A4P8L3L5</accession>
<evidence type="ECO:0000313" key="10">
    <source>
        <dbReference type="EMBL" id="QCQ22469.1"/>
    </source>
</evidence>